<evidence type="ECO:0000256" key="11">
    <source>
        <dbReference type="ARBA" id="ARBA00029380"/>
    </source>
</evidence>
<dbReference type="InterPro" id="IPR000227">
    <property type="entry name" value="Angiotensinogen"/>
</dbReference>
<reference evidence="18" key="1">
    <citation type="submission" date="2025-08" db="UniProtKB">
        <authorList>
            <consortium name="Ensembl"/>
        </authorList>
    </citation>
    <scope>IDENTIFICATION</scope>
</reference>
<dbReference type="SMART" id="SM00093">
    <property type="entry name" value="SERPIN"/>
    <property type="match status" value="1"/>
</dbReference>
<keyword evidence="8" id="KW-1015">Disulfide bond</keyword>
<dbReference type="GO" id="GO:0005615">
    <property type="term" value="C:extracellular space"/>
    <property type="evidence" value="ECO:0007669"/>
    <property type="project" value="InterPro"/>
</dbReference>
<proteinExistence type="inferred from homology"/>
<sequence>MNPGVSILCFFLCLSLVVCDRVYVHPFHLFSYNKSSCKELDNLTQEEKTFVPISIESQTIPACEENLKDKTKLETRSMDTKSNQRLSYLKGLVYVLGARFYRVLKETQKGKNILLSPTNLYGSLVSFYLGASGDTAADLQKLLGFVPPSNDADCTSRVDGYKVLLGLRTIEDLLLSSRAADLLFSKLSCLFSAPNVHLSESFVHSLAPSANDFYARATDFTKPSRAAELIESFVEAKGVSRSKNLLTNIDPSTTLLFATYIQLKANVKKASQLEALQEFWTDSSTKILVPMMSVTGTFQYRSDDSKKFSVIKVPVSENALLVLVQPVNSNDLNQIESELSMHPSFTWLHNLSPRHITLSLPVLTIKSSYDLQELLTDMNLSGLLGKNATLRKISDANLTIGKVINQALFKLNYNGVDQTDLLEENGSSPPLEVTLNKPFLLAVYEKNSKAMLLLGRVINPLNGV</sequence>
<dbReference type="Proteomes" id="UP000694393">
    <property type="component" value="Unplaced"/>
</dbReference>
<comment type="function">
    <text evidence="14">Acts directly on vascular smooth muscle as a potent vasoconstrictor, affects cardiac contractility and heart rate through its action on the sympathetic nervous system, and alters renal sodium and water absorption through its ability to stimulate the zona glomerulosa cells of the adrenal cortex to synthesize and secrete aldosterone. Acts by binding to angiotensin receptors AGTR1 and AGTR2. Also binds the DEAR/FBXW7-AS1 receptor.</text>
</comment>
<evidence type="ECO:0000256" key="10">
    <source>
        <dbReference type="ARBA" id="ARBA00023322"/>
    </source>
</evidence>
<comment type="function">
    <text evidence="11">Stimulates aldosterone release.</text>
</comment>
<keyword evidence="9" id="KW-0325">Glycoprotein</keyword>
<dbReference type="GO" id="GO:0003081">
    <property type="term" value="P:regulation of systemic arterial blood pressure by renin-angiotensin"/>
    <property type="evidence" value="ECO:0007669"/>
    <property type="project" value="InterPro"/>
</dbReference>
<comment type="function">
    <text evidence="12">Is a ligand for the G-protein coupled receptor MAS1. Has vasodilator and antidiuretic effects. Has an antithrombotic effect that involves MAS1-mediated release of nitric oxide from platelets.</text>
</comment>
<keyword evidence="6 16" id="KW-0732">Signal</keyword>
<dbReference type="PANTHER" id="PTHR11461">
    <property type="entry name" value="SERINE PROTEASE INHIBITOR, SERPIN"/>
    <property type="match status" value="1"/>
</dbReference>
<evidence type="ECO:0000313" key="18">
    <source>
        <dbReference type="Ensembl" id="ENSPCEP00000013946.1"/>
    </source>
</evidence>
<dbReference type="Gene3D" id="2.30.39.10">
    <property type="entry name" value="Alpha-1-antitrypsin, domain 1"/>
    <property type="match status" value="1"/>
</dbReference>
<dbReference type="InterPro" id="IPR042178">
    <property type="entry name" value="Serpin_sf_1"/>
</dbReference>
<evidence type="ECO:0000256" key="12">
    <source>
        <dbReference type="ARBA" id="ARBA00029391"/>
    </source>
</evidence>
<dbReference type="GO" id="GO:0042310">
    <property type="term" value="P:vasoconstriction"/>
    <property type="evidence" value="ECO:0007669"/>
    <property type="project" value="UniProtKB-KW"/>
</dbReference>
<comment type="similarity">
    <text evidence="3 15">Belongs to the serpin family.</text>
</comment>
<dbReference type="InterPro" id="IPR000215">
    <property type="entry name" value="Serpin_fam"/>
</dbReference>
<evidence type="ECO:0000259" key="17">
    <source>
        <dbReference type="SMART" id="SM00093"/>
    </source>
</evidence>
<evidence type="ECO:0000313" key="19">
    <source>
        <dbReference type="Proteomes" id="UP000694393"/>
    </source>
</evidence>
<comment type="function">
    <text evidence="1">Essential component of the renin-angiotensin system (RAS), a potent regulator of blood pressure, body fluid and electrolyte homeostasis.</text>
</comment>
<evidence type="ECO:0000256" key="1">
    <source>
        <dbReference type="ARBA" id="ARBA00002747"/>
    </source>
</evidence>
<accession>A0A8C8S102</accession>
<feature type="chain" id="PRO_5034752512" description="Angiotensinogen" evidence="16">
    <location>
        <begin position="20"/>
        <end position="464"/>
    </location>
</feature>
<dbReference type="PROSITE" id="PS00284">
    <property type="entry name" value="SERPIN"/>
    <property type="match status" value="1"/>
</dbReference>
<feature type="signal peptide" evidence="16">
    <location>
        <begin position="1"/>
        <end position="19"/>
    </location>
</feature>
<name>A0A8C8S102_9SAUR</name>
<dbReference type="InterPro" id="IPR023795">
    <property type="entry name" value="Serpin_CS"/>
</dbReference>
<dbReference type="GO" id="GO:0004867">
    <property type="term" value="F:serine-type endopeptidase inhibitor activity"/>
    <property type="evidence" value="ECO:0007669"/>
    <property type="project" value="InterPro"/>
</dbReference>
<feature type="domain" description="Serpin" evidence="17">
    <location>
        <begin position="98"/>
        <end position="460"/>
    </location>
</feature>
<evidence type="ECO:0000256" key="7">
    <source>
        <dbReference type="ARBA" id="ARBA00022858"/>
    </source>
</evidence>
<keyword evidence="10" id="KW-0839">Vasoconstrictor</keyword>
<evidence type="ECO:0000256" key="5">
    <source>
        <dbReference type="ARBA" id="ARBA00022525"/>
    </source>
</evidence>
<keyword evidence="19" id="KW-1185">Reference proteome</keyword>
<dbReference type="Ensembl" id="ENSPCET00000014463.1">
    <property type="protein sequence ID" value="ENSPCEP00000013946.1"/>
    <property type="gene ID" value="ENSPCEG00000011082.1"/>
</dbReference>
<dbReference type="InterPro" id="IPR036186">
    <property type="entry name" value="Serpin_sf"/>
</dbReference>
<evidence type="ECO:0000256" key="15">
    <source>
        <dbReference type="RuleBase" id="RU000411"/>
    </source>
</evidence>
<dbReference type="PANTHER" id="PTHR11461:SF13">
    <property type="entry name" value="ANGIOTENSINOGEN"/>
    <property type="match status" value="1"/>
</dbReference>
<organism evidence="18 19">
    <name type="scientific">Pelusios castaneus</name>
    <name type="common">West African mud turtle</name>
    <dbReference type="NCBI Taxonomy" id="367368"/>
    <lineage>
        <taxon>Eukaryota</taxon>
        <taxon>Metazoa</taxon>
        <taxon>Chordata</taxon>
        <taxon>Craniata</taxon>
        <taxon>Vertebrata</taxon>
        <taxon>Euteleostomi</taxon>
        <taxon>Archelosauria</taxon>
        <taxon>Testudinata</taxon>
        <taxon>Testudines</taxon>
        <taxon>Pleurodira</taxon>
        <taxon>Pelomedusidae</taxon>
        <taxon>Pelusios</taxon>
    </lineage>
</organism>
<evidence type="ECO:0000256" key="13">
    <source>
        <dbReference type="ARBA" id="ARBA00033182"/>
    </source>
</evidence>
<dbReference type="Gene3D" id="3.30.497.10">
    <property type="entry name" value="Antithrombin, subunit I, domain 2"/>
    <property type="match status" value="1"/>
</dbReference>
<evidence type="ECO:0000256" key="9">
    <source>
        <dbReference type="ARBA" id="ARBA00023180"/>
    </source>
</evidence>
<protein>
    <recommendedName>
        <fullName evidence="4">Angiotensinogen</fullName>
    </recommendedName>
    <alternativeName>
        <fullName evidence="13">Serpin A8</fullName>
    </alternativeName>
</protein>
<evidence type="ECO:0000256" key="8">
    <source>
        <dbReference type="ARBA" id="ARBA00023157"/>
    </source>
</evidence>
<reference evidence="18" key="2">
    <citation type="submission" date="2025-09" db="UniProtKB">
        <authorList>
            <consortium name="Ensembl"/>
        </authorList>
    </citation>
    <scope>IDENTIFICATION</scope>
</reference>
<dbReference type="Pfam" id="PF00079">
    <property type="entry name" value="Serpin"/>
    <property type="match status" value="1"/>
</dbReference>
<dbReference type="AlphaFoldDB" id="A0A8C8S102"/>
<evidence type="ECO:0000256" key="6">
    <source>
        <dbReference type="ARBA" id="ARBA00022729"/>
    </source>
</evidence>
<evidence type="ECO:0000256" key="2">
    <source>
        <dbReference type="ARBA" id="ARBA00004613"/>
    </source>
</evidence>
<dbReference type="GO" id="GO:0042981">
    <property type="term" value="P:regulation of apoptotic process"/>
    <property type="evidence" value="ECO:0007669"/>
    <property type="project" value="TreeGrafter"/>
</dbReference>
<evidence type="ECO:0000256" key="3">
    <source>
        <dbReference type="ARBA" id="ARBA00009500"/>
    </source>
</evidence>
<keyword evidence="5" id="KW-0964">Secreted</keyword>
<dbReference type="InterPro" id="IPR042185">
    <property type="entry name" value="Serpin_sf_2"/>
</dbReference>
<dbReference type="InterPro" id="IPR023796">
    <property type="entry name" value="Serpin_dom"/>
</dbReference>
<evidence type="ECO:0000256" key="14">
    <source>
        <dbReference type="ARBA" id="ARBA00046068"/>
    </source>
</evidence>
<evidence type="ECO:0000256" key="16">
    <source>
        <dbReference type="SAM" id="SignalP"/>
    </source>
</evidence>
<keyword evidence="7" id="KW-0838">Vasoactive</keyword>
<comment type="subcellular location">
    <subcellularLocation>
        <location evidence="2">Secreted</location>
    </subcellularLocation>
</comment>
<dbReference type="SUPFAM" id="SSF56574">
    <property type="entry name" value="Serpins"/>
    <property type="match status" value="1"/>
</dbReference>
<dbReference type="PRINTS" id="PR00654">
    <property type="entry name" value="ANGIOTENSNGN"/>
</dbReference>
<evidence type="ECO:0000256" key="4">
    <source>
        <dbReference type="ARBA" id="ARBA00015105"/>
    </source>
</evidence>